<dbReference type="InterPro" id="IPR002938">
    <property type="entry name" value="FAD-bd"/>
</dbReference>
<dbReference type="Proteomes" id="UP000001017">
    <property type="component" value="Chromosome"/>
</dbReference>
<dbReference type="PhylomeDB" id="Q977Z5"/>
<dbReference type="PRINTS" id="PR00420">
    <property type="entry name" value="RNGMNOXGNASE"/>
</dbReference>
<name>Q977Z5_THEVO</name>
<dbReference type="OrthoDB" id="46008at2157"/>
<evidence type="ECO:0000313" key="3">
    <source>
        <dbReference type="Proteomes" id="UP000001017"/>
    </source>
</evidence>
<dbReference type="NCBIfam" id="TIGR02032">
    <property type="entry name" value="GG-red-SF"/>
    <property type="match status" value="1"/>
</dbReference>
<dbReference type="EMBL" id="BA000011">
    <property type="protein sequence ID" value="BAB60664.1"/>
    <property type="molecule type" value="Genomic_DNA"/>
</dbReference>
<dbReference type="DNASU" id="1442211"/>
<dbReference type="Gene3D" id="3.50.50.60">
    <property type="entry name" value="FAD/NAD(P)-binding domain"/>
    <property type="match status" value="1"/>
</dbReference>
<dbReference type="STRING" id="273116.gene:9382337"/>
<proteinExistence type="predicted"/>
<evidence type="ECO:0000259" key="1">
    <source>
        <dbReference type="Pfam" id="PF01494"/>
    </source>
</evidence>
<dbReference type="PANTHER" id="PTHR42685">
    <property type="entry name" value="GERANYLGERANYL DIPHOSPHATE REDUCTASE"/>
    <property type="match status" value="1"/>
</dbReference>
<feature type="domain" description="FAD-binding" evidence="1">
    <location>
        <begin position="3"/>
        <end position="300"/>
    </location>
</feature>
<dbReference type="HOGENOM" id="CLU_024648_0_1_2"/>
<dbReference type="Pfam" id="PF01494">
    <property type="entry name" value="FAD_binding_3"/>
    <property type="match status" value="1"/>
</dbReference>
<reference evidence="2 3" key="1">
    <citation type="journal article" date="1999" name="Proc. Jpn. Acad.">
        <title>Determination of the complete genomic DNA sequence of Thermoplasma volvanium GSS1.</title>
        <authorList>
            <person name="Kawashima T."/>
            <person name="Yamamoto Y."/>
            <person name="Aramaki H."/>
            <person name="Nunoshiba T."/>
            <person name="Kawamoto T."/>
            <person name="Watanabe K."/>
            <person name="Yamazaki M."/>
            <person name="Kanehori K."/>
            <person name="Amano N."/>
            <person name="Ohya Y."/>
            <person name="Makino K."/>
            <person name="Suzuki M."/>
        </authorList>
    </citation>
    <scope>NUCLEOTIDE SEQUENCE [LARGE SCALE GENOMIC DNA]</scope>
    <source>
        <strain evidence="3">ATCC 51530 / DSM 4299 / JCM 9571 / NBRC 15438 / GSS1</strain>
    </source>
</reference>
<keyword evidence="3" id="KW-1185">Reference proteome</keyword>
<dbReference type="Gene3D" id="3.30.9.10">
    <property type="entry name" value="D-Amino Acid Oxidase, subunit A, domain 2"/>
    <property type="match status" value="1"/>
</dbReference>
<dbReference type="AlphaFoldDB" id="Q977Z5"/>
<dbReference type="InterPro" id="IPR036188">
    <property type="entry name" value="FAD/NAD-bd_sf"/>
</dbReference>
<dbReference type="InterPro" id="IPR050407">
    <property type="entry name" value="Geranylgeranyl_reductase"/>
</dbReference>
<dbReference type="eggNOG" id="arCOG00570">
    <property type="taxonomic scope" value="Archaea"/>
</dbReference>
<dbReference type="SUPFAM" id="SSF51905">
    <property type="entry name" value="FAD/NAD(P)-binding domain"/>
    <property type="match status" value="1"/>
</dbReference>
<dbReference type="InterPro" id="IPR011777">
    <property type="entry name" value="Geranylgeranyl_Rdtase_fam"/>
</dbReference>
<dbReference type="SMR" id="Q977Z5"/>
<dbReference type="GO" id="GO:0016628">
    <property type="term" value="F:oxidoreductase activity, acting on the CH-CH group of donors, NAD or NADP as acceptor"/>
    <property type="evidence" value="ECO:0007669"/>
    <property type="project" value="InterPro"/>
</dbReference>
<gene>
    <name evidence="2" type="ORF">TVG1579590</name>
</gene>
<accession>Q977Z5</accession>
<dbReference type="GeneID" id="1442211"/>
<dbReference type="KEGG" id="tvo:TVG1579590"/>
<dbReference type="PaxDb" id="273116-14325761"/>
<sequence>MKDVIVIGAGPSGSYAAYRLSKMGLDVLLLEEHKEVGKPVECTGLVSKRVLDFVKTRSIAGKVYGANIYFPNGKSIHVEKNDETIVLYRDSFDKDVAAMAIGAGADIRINARAISVKENNDSVTVKYRDSGQLKEDNAKVVIGADGINSVVRRDLYRIRQEKVVSTLQYDMAGKIEDERSVNVYLGSKYTHGFFGWAVPGGEIIRVGTGSYRASAYPYMKALSKRFGTNRVLGITGAGIPIKIAKSLFTKRSVLIGDAGGIVKPLSGGGIYTGIFSANLASERVANAIENEDYSQLRHYDKDIRGSIGVELKKDGFIQSIYSKIGDRSFDRIYGLISSEKIIDTINRSGDIDYPSKVIFKVLIRNPALLYSMWK</sequence>
<protein>
    <recommendedName>
        <fullName evidence="1">FAD-binding domain-containing protein</fullName>
    </recommendedName>
</protein>
<organism evidence="2 3">
    <name type="scientific">Thermoplasma volcanium (strain ATCC 51530 / DSM 4299 / JCM 9571 / NBRC 15438 / GSS1)</name>
    <dbReference type="NCBI Taxonomy" id="273116"/>
    <lineage>
        <taxon>Archaea</taxon>
        <taxon>Methanobacteriati</taxon>
        <taxon>Thermoplasmatota</taxon>
        <taxon>Thermoplasmata</taxon>
        <taxon>Thermoplasmatales</taxon>
        <taxon>Thermoplasmataceae</taxon>
        <taxon>Thermoplasma</taxon>
    </lineage>
</organism>
<reference evidence="2 3" key="2">
    <citation type="journal article" date="2000" name="Proc. Natl. Acad. Sci. U.S.A.">
        <title>Archaeal adaptation to higher temperatures revealed by genomic sequence of Thermoplasma volcanium.</title>
        <authorList>
            <person name="Kawashima T."/>
            <person name="Amano N."/>
            <person name="Koike H."/>
            <person name="Makino S."/>
            <person name="Higuchi S."/>
            <person name="Kawashima-Ohya Y."/>
            <person name="Watanabe K."/>
            <person name="Yamazaki M."/>
            <person name="Kanehori K."/>
            <person name="Kawamoto T."/>
            <person name="Nunoshiba T."/>
            <person name="Yamamoto Y."/>
            <person name="Aramaki H."/>
            <person name="Makino K."/>
            <person name="Suzuki M."/>
        </authorList>
    </citation>
    <scope>NUCLEOTIDE SEQUENCE [LARGE SCALE GENOMIC DNA]</scope>
    <source>
        <strain evidence="3">ATCC 51530 / DSM 4299 / JCM 9571 / NBRC 15438 / GSS1</strain>
    </source>
</reference>
<evidence type="ECO:0000313" key="2">
    <source>
        <dbReference type="EMBL" id="BAB60664.1"/>
    </source>
</evidence>
<dbReference type="GO" id="GO:0071949">
    <property type="term" value="F:FAD binding"/>
    <property type="evidence" value="ECO:0007669"/>
    <property type="project" value="InterPro"/>
</dbReference>
<dbReference type="PANTHER" id="PTHR42685:SF22">
    <property type="entry name" value="CONDITIONED MEDIUM FACTOR RECEPTOR 1"/>
    <property type="match status" value="1"/>
</dbReference>
<dbReference type="RefSeq" id="WP_010917751.1">
    <property type="nucleotide sequence ID" value="NC_002689.2"/>
</dbReference>